<sequence>MKKLQSDWFTQNWLDAEYQKYVLMAYLQAVRQNFTENKLCPDLPDLRNHYEAGVRFSRGKGTLNAAFPKRAERVTGPPPRIEYKSEVTDDEFMNEIDTIMNFALPRFQTMLTEGQQQWADIAGSLTLSPVGLLPLRPEEGYLFLQATNQAETQIYYFCLTLYSEQEPGGRLVRFQFIEAIRRSFVNTVENIKLDLIRRHRHLPNPATFILESQRTYPVQETLLPIARQLLAQAVA</sequence>
<keyword evidence="2" id="KW-1185">Reference proteome</keyword>
<protein>
    <submittedName>
        <fullName evidence="1">Uncharacterized protein</fullName>
    </submittedName>
</protein>
<evidence type="ECO:0000313" key="1">
    <source>
        <dbReference type="EMBL" id="MCK8494196.1"/>
    </source>
</evidence>
<name>A0ABT0HPV9_9BACT</name>
<accession>A0ABT0HPV9</accession>
<proteinExistence type="predicted"/>
<evidence type="ECO:0000313" key="2">
    <source>
        <dbReference type="Proteomes" id="UP001202180"/>
    </source>
</evidence>
<dbReference type="EMBL" id="JALPRF010000003">
    <property type="protein sequence ID" value="MCK8494196.1"/>
    <property type="molecule type" value="Genomic_DNA"/>
</dbReference>
<organism evidence="1 2">
    <name type="scientific">Spirosoma liriopis</name>
    <dbReference type="NCBI Taxonomy" id="2937440"/>
    <lineage>
        <taxon>Bacteria</taxon>
        <taxon>Pseudomonadati</taxon>
        <taxon>Bacteroidota</taxon>
        <taxon>Cytophagia</taxon>
        <taxon>Cytophagales</taxon>
        <taxon>Cytophagaceae</taxon>
        <taxon>Spirosoma</taxon>
    </lineage>
</organism>
<dbReference type="RefSeq" id="WP_248478753.1">
    <property type="nucleotide sequence ID" value="NZ_JALPRF010000003.1"/>
</dbReference>
<comment type="caution">
    <text evidence="1">The sequence shown here is derived from an EMBL/GenBank/DDBJ whole genome shotgun (WGS) entry which is preliminary data.</text>
</comment>
<dbReference type="Proteomes" id="UP001202180">
    <property type="component" value="Unassembled WGS sequence"/>
</dbReference>
<gene>
    <name evidence="1" type="ORF">M0L20_20185</name>
</gene>
<reference evidence="1 2" key="1">
    <citation type="submission" date="2022-04" db="EMBL/GenBank/DDBJ databases">
        <title>Spirosoma sp. strain RP8 genome sequencing and assembly.</title>
        <authorList>
            <person name="Jung Y."/>
        </authorList>
    </citation>
    <scope>NUCLEOTIDE SEQUENCE [LARGE SCALE GENOMIC DNA]</scope>
    <source>
        <strain evidence="1 2">RP8</strain>
    </source>
</reference>